<evidence type="ECO:0000313" key="2">
    <source>
        <dbReference type="Proteomes" id="UP001163321"/>
    </source>
</evidence>
<reference evidence="1 2" key="1">
    <citation type="journal article" date="2022" name="bioRxiv">
        <title>The genome of the oomycete Peronosclerospora sorghi, a cosmopolitan pathogen of maize and sorghum, is inflated with dispersed pseudogenes.</title>
        <authorList>
            <person name="Fletcher K."/>
            <person name="Martin F."/>
            <person name="Isakeit T."/>
            <person name="Cavanaugh K."/>
            <person name="Magill C."/>
            <person name="Michelmore R."/>
        </authorList>
    </citation>
    <scope>NUCLEOTIDE SEQUENCE [LARGE SCALE GENOMIC DNA]</scope>
    <source>
        <strain evidence="1">P6</strain>
    </source>
</reference>
<dbReference type="Proteomes" id="UP001163321">
    <property type="component" value="Chromosome 9"/>
</dbReference>
<evidence type="ECO:0000313" key="1">
    <source>
        <dbReference type="EMBL" id="KAI9905851.1"/>
    </source>
</evidence>
<dbReference type="EMBL" id="CM047588">
    <property type="protein sequence ID" value="KAI9905851.1"/>
    <property type="molecule type" value="Genomic_DNA"/>
</dbReference>
<proteinExistence type="predicted"/>
<protein>
    <submittedName>
        <fullName evidence="1">Uncharacterized protein</fullName>
    </submittedName>
</protein>
<accession>A0ACC0VJ83</accession>
<name>A0ACC0VJ83_9STRA</name>
<comment type="caution">
    <text evidence="1">The sequence shown here is derived from an EMBL/GenBank/DDBJ whole genome shotgun (WGS) entry which is preliminary data.</text>
</comment>
<organism evidence="1 2">
    <name type="scientific">Peronosclerospora sorghi</name>
    <dbReference type="NCBI Taxonomy" id="230839"/>
    <lineage>
        <taxon>Eukaryota</taxon>
        <taxon>Sar</taxon>
        <taxon>Stramenopiles</taxon>
        <taxon>Oomycota</taxon>
        <taxon>Peronosporomycetes</taxon>
        <taxon>Peronosporales</taxon>
        <taxon>Peronosporaceae</taxon>
        <taxon>Peronosclerospora</taxon>
    </lineage>
</organism>
<sequence length="85" mass="9061">MESLGESFEAVLRVDGYDAYAMPGTVLISQPVVPPVIIPRQPPLGYADAMNGEDSAPEMPLATAVIEKQEAHPGFPLNARANGKR</sequence>
<keyword evidence="2" id="KW-1185">Reference proteome</keyword>
<gene>
    <name evidence="1" type="ORF">PsorP6_014173</name>
</gene>